<dbReference type="Proteomes" id="UP001627154">
    <property type="component" value="Unassembled WGS sequence"/>
</dbReference>
<dbReference type="CDD" id="cd01650">
    <property type="entry name" value="RT_nLTR_like"/>
    <property type="match status" value="1"/>
</dbReference>
<dbReference type="SUPFAM" id="SSF56672">
    <property type="entry name" value="DNA/RNA polymerases"/>
    <property type="match status" value="1"/>
</dbReference>
<dbReference type="InterPro" id="IPR000477">
    <property type="entry name" value="RT_dom"/>
</dbReference>
<sequence>MQTAGNYVPQLDDDITYHEILESLKKCKARKTPGEDGISYKFFQSLPQNWKLYINCLFNKVWNNADIPKAWTRIMISMLPKGGDINDAKNYRPIALVDSIVKIFTQIIRERRGRGCQDNIFTLSTIIQEQLQKPKAKTYAIFVDFKRAFPSVNHDLLFQKLYRMGGEVLSSTLFDLFIADLEEYLRKKDIRGITIKQITDILLLAYADDISITLETPAMVKRTLKALESYCLLNKITVNIRKTNIIIFKKGRASKENPKLYFQKKELEIVNKYTYLGIDFTKNGTFETAARSIRKKAAQAANPVAALINRTEMNSWSQINNLFKSLVASTLSTCQ</sequence>
<feature type="domain" description="Reverse transcriptase" evidence="1">
    <location>
        <begin position="60"/>
        <end position="280"/>
    </location>
</feature>
<keyword evidence="3" id="KW-1185">Reference proteome</keyword>
<gene>
    <name evidence="2" type="ORF">TKK_013044</name>
</gene>
<dbReference type="EMBL" id="JBJJXI010000106">
    <property type="protein sequence ID" value="KAL3392211.1"/>
    <property type="molecule type" value="Genomic_DNA"/>
</dbReference>
<evidence type="ECO:0000313" key="2">
    <source>
        <dbReference type="EMBL" id="KAL3392211.1"/>
    </source>
</evidence>
<dbReference type="PROSITE" id="PS50878">
    <property type="entry name" value="RT_POL"/>
    <property type="match status" value="1"/>
</dbReference>
<evidence type="ECO:0000313" key="3">
    <source>
        <dbReference type="Proteomes" id="UP001627154"/>
    </source>
</evidence>
<organism evidence="2 3">
    <name type="scientific">Trichogramma kaykai</name>
    <dbReference type="NCBI Taxonomy" id="54128"/>
    <lineage>
        <taxon>Eukaryota</taxon>
        <taxon>Metazoa</taxon>
        <taxon>Ecdysozoa</taxon>
        <taxon>Arthropoda</taxon>
        <taxon>Hexapoda</taxon>
        <taxon>Insecta</taxon>
        <taxon>Pterygota</taxon>
        <taxon>Neoptera</taxon>
        <taxon>Endopterygota</taxon>
        <taxon>Hymenoptera</taxon>
        <taxon>Apocrita</taxon>
        <taxon>Proctotrupomorpha</taxon>
        <taxon>Chalcidoidea</taxon>
        <taxon>Trichogrammatidae</taxon>
        <taxon>Trichogramma</taxon>
    </lineage>
</organism>
<dbReference type="Pfam" id="PF00078">
    <property type="entry name" value="RVT_1"/>
    <property type="match status" value="1"/>
</dbReference>
<protein>
    <recommendedName>
        <fullName evidence="1">Reverse transcriptase domain-containing protein</fullName>
    </recommendedName>
</protein>
<dbReference type="PANTHER" id="PTHR19446">
    <property type="entry name" value="REVERSE TRANSCRIPTASES"/>
    <property type="match status" value="1"/>
</dbReference>
<dbReference type="GO" id="GO:0071897">
    <property type="term" value="P:DNA biosynthetic process"/>
    <property type="evidence" value="ECO:0007669"/>
    <property type="project" value="UniProtKB-ARBA"/>
</dbReference>
<dbReference type="AlphaFoldDB" id="A0ABD2WGY5"/>
<accession>A0ABD2WGY5</accession>
<evidence type="ECO:0000259" key="1">
    <source>
        <dbReference type="PROSITE" id="PS50878"/>
    </source>
</evidence>
<reference evidence="2 3" key="1">
    <citation type="journal article" date="2024" name="bioRxiv">
        <title>A reference genome for Trichogramma kaykai: A tiny desert-dwelling parasitoid wasp with competing sex-ratio distorters.</title>
        <authorList>
            <person name="Culotta J."/>
            <person name="Lindsey A.R."/>
        </authorList>
    </citation>
    <scope>NUCLEOTIDE SEQUENCE [LARGE SCALE GENOMIC DNA]</scope>
    <source>
        <strain evidence="2 3">KSX58</strain>
    </source>
</reference>
<name>A0ABD2WGY5_9HYME</name>
<dbReference type="InterPro" id="IPR043502">
    <property type="entry name" value="DNA/RNA_pol_sf"/>
</dbReference>
<proteinExistence type="predicted"/>
<comment type="caution">
    <text evidence="2">The sequence shown here is derived from an EMBL/GenBank/DDBJ whole genome shotgun (WGS) entry which is preliminary data.</text>
</comment>